<dbReference type="AlphaFoldDB" id="A0A1M6JL66"/>
<evidence type="ECO:0000313" key="1">
    <source>
        <dbReference type="EMBL" id="SHJ47449.1"/>
    </source>
</evidence>
<reference evidence="1 2" key="1">
    <citation type="submission" date="2016-11" db="EMBL/GenBank/DDBJ databases">
        <authorList>
            <person name="Jaros S."/>
            <person name="Januszkiewicz K."/>
            <person name="Wedrychowicz H."/>
        </authorList>
    </citation>
    <scope>NUCLEOTIDE SEQUENCE [LARGE SCALE GENOMIC DNA]</scope>
    <source>
        <strain evidence="1 2">DSM 12906</strain>
    </source>
</reference>
<protein>
    <submittedName>
        <fullName evidence="1">Uncharacterized protein</fullName>
    </submittedName>
</protein>
<keyword evidence="2" id="KW-1185">Reference proteome</keyword>
<dbReference type="Proteomes" id="UP000184512">
    <property type="component" value="Unassembled WGS sequence"/>
</dbReference>
<evidence type="ECO:0000313" key="2">
    <source>
        <dbReference type="Proteomes" id="UP000184512"/>
    </source>
</evidence>
<organism evidence="1 2">
    <name type="scientific">Tessaracoccus bendigoensis DSM 12906</name>
    <dbReference type="NCBI Taxonomy" id="1123357"/>
    <lineage>
        <taxon>Bacteria</taxon>
        <taxon>Bacillati</taxon>
        <taxon>Actinomycetota</taxon>
        <taxon>Actinomycetes</taxon>
        <taxon>Propionibacteriales</taxon>
        <taxon>Propionibacteriaceae</taxon>
        <taxon>Tessaracoccus</taxon>
    </lineage>
</organism>
<proteinExistence type="predicted"/>
<dbReference type="EMBL" id="FQZG01000051">
    <property type="protein sequence ID" value="SHJ47449.1"/>
    <property type="molecule type" value="Genomic_DNA"/>
</dbReference>
<dbReference type="STRING" id="1123357.SAMN02745244_02593"/>
<gene>
    <name evidence="1" type="ORF">SAMN02745244_02593</name>
</gene>
<dbReference type="OrthoDB" id="9893226at2"/>
<dbReference type="RefSeq" id="WP_073188983.1">
    <property type="nucleotide sequence ID" value="NZ_FQZG01000051.1"/>
</dbReference>
<accession>A0A1M6JL66</accession>
<sequence>MSRREPGQAPDAATGTARKWYPYCEADGTDVVTPEIVEAVRGPNEEATALEIRQRVLEVQSLLGRASKGTLREESWKPVQRDPLLWELRWSWNAESQVRGYFHEPPHEPDSSILAKVHRKEIVRGNEQATKRLQDGEIDKAGIRIRRGGPHRWGLGLSKGLA</sequence>
<name>A0A1M6JL66_9ACTN</name>